<proteinExistence type="predicted"/>
<dbReference type="InterPro" id="IPR016181">
    <property type="entry name" value="Acyl_CoA_acyltransferase"/>
</dbReference>
<dbReference type="CDD" id="cd04301">
    <property type="entry name" value="NAT_SF"/>
    <property type="match status" value="1"/>
</dbReference>
<dbReference type="Pfam" id="PF14542">
    <property type="entry name" value="Acetyltransf_CG"/>
    <property type="match status" value="1"/>
</dbReference>
<feature type="domain" description="N-acetyltransferase" evidence="1">
    <location>
        <begin position="14"/>
        <end position="104"/>
    </location>
</feature>
<keyword evidence="3" id="KW-1185">Reference proteome</keyword>
<dbReference type="InterPro" id="IPR045057">
    <property type="entry name" value="Gcn5-rel_NAT"/>
</dbReference>
<dbReference type="EMBL" id="BAABID010000006">
    <property type="protein sequence ID" value="GAA4723363.1"/>
    <property type="molecule type" value="Genomic_DNA"/>
</dbReference>
<dbReference type="Gene3D" id="3.40.630.30">
    <property type="match status" value="1"/>
</dbReference>
<evidence type="ECO:0000313" key="2">
    <source>
        <dbReference type="EMBL" id="GAA4723363.1"/>
    </source>
</evidence>
<organism evidence="2 3">
    <name type="scientific">Isoptericola chiayiensis</name>
    <dbReference type="NCBI Taxonomy" id="579446"/>
    <lineage>
        <taxon>Bacteria</taxon>
        <taxon>Bacillati</taxon>
        <taxon>Actinomycetota</taxon>
        <taxon>Actinomycetes</taxon>
        <taxon>Micrococcales</taxon>
        <taxon>Promicromonosporaceae</taxon>
        <taxon>Isoptericola</taxon>
    </lineage>
</organism>
<sequence length="115" mass="12795">MVPAMTGQPDVDIVQDLAGSRYEAHVRTGHGAAVAGVLRYVDQEHVRVVPSTVVMPAHRHQGIASALVRRMLDDAREQGVQVDPRCWYVVEWLDQHPEYADVRWQGPPSGTTMGR</sequence>
<dbReference type="PANTHER" id="PTHR31435:SF10">
    <property type="entry name" value="BSR4717 PROTEIN"/>
    <property type="match status" value="1"/>
</dbReference>
<dbReference type="Proteomes" id="UP001500956">
    <property type="component" value="Unassembled WGS sequence"/>
</dbReference>
<dbReference type="SUPFAM" id="SSF55729">
    <property type="entry name" value="Acyl-CoA N-acyltransferases (Nat)"/>
    <property type="match status" value="1"/>
</dbReference>
<dbReference type="InterPro" id="IPR031165">
    <property type="entry name" value="GNAT_YJDJ"/>
</dbReference>
<protein>
    <submittedName>
        <fullName evidence="2">GNAT family N-acetyltransferase</fullName>
    </submittedName>
</protein>
<reference evidence="3" key="1">
    <citation type="journal article" date="2019" name="Int. J. Syst. Evol. Microbiol.">
        <title>The Global Catalogue of Microorganisms (GCM) 10K type strain sequencing project: providing services to taxonomists for standard genome sequencing and annotation.</title>
        <authorList>
            <consortium name="The Broad Institute Genomics Platform"/>
            <consortium name="The Broad Institute Genome Sequencing Center for Infectious Disease"/>
            <person name="Wu L."/>
            <person name="Ma J."/>
        </authorList>
    </citation>
    <scope>NUCLEOTIDE SEQUENCE [LARGE SCALE GENOMIC DNA]</scope>
    <source>
        <strain evidence="3">JCM 18063</strain>
    </source>
</reference>
<evidence type="ECO:0000259" key="1">
    <source>
        <dbReference type="PROSITE" id="PS51729"/>
    </source>
</evidence>
<gene>
    <name evidence="2" type="ORF">GCM10023216_11160</name>
</gene>
<dbReference type="PANTHER" id="PTHR31435">
    <property type="entry name" value="PROTEIN NATD1"/>
    <property type="match status" value="1"/>
</dbReference>
<evidence type="ECO:0000313" key="3">
    <source>
        <dbReference type="Proteomes" id="UP001500956"/>
    </source>
</evidence>
<dbReference type="PROSITE" id="PS51729">
    <property type="entry name" value="GNAT_YJDJ"/>
    <property type="match status" value="1"/>
</dbReference>
<accession>A0ABP8YAN3</accession>
<comment type="caution">
    <text evidence="2">The sequence shown here is derived from an EMBL/GenBank/DDBJ whole genome shotgun (WGS) entry which is preliminary data.</text>
</comment>
<name>A0ABP8YAN3_9MICO</name>